<dbReference type="HOGENOM" id="CLU_074748_0_0_2"/>
<gene>
    <name evidence="1" type="ordered locus">Ferp_0265</name>
</gene>
<accession>D3S1Y9</accession>
<dbReference type="InterPro" id="IPR036188">
    <property type="entry name" value="FAD/NAD-bd_sf"/>
</dbReference>
<dbReference type="STRING" id="589924.Ferp_0265"/>
<dbReference type="RefSeq" id="WP_012964793.1">
    <property type="nucleotide sequence ID" value="NC_013849.1"/>
</dbReference>
<dbReference type="Proteomes" id="UP000002613">
    <property type="component" value="Chromosome"/>
</dbReference>
<evidence type="ECO:0000313" key="1">
    <source>
        <dbReference type="EMBL" id="ADC64446.1"/>
    </source>
</evidence>
<dbReference type="OrthoDB" id="6062at2157"/>
<dbReference type="InterPro" id="IPR050407">
    <property type="entry name" value="Geranylgeranyl_reductase"/>
</dbReference>
<dbReference type="EMBL" id="CP001899">
    <property type="protein sequence ID" value="ADC64446.1"/>
    <property type="molecule type" value="Genomic_DNA"/>
</dbReference>
<proteinExistence type="predicted"/>
<protein>
    <recommendedName>
        <fullName evidence="3">Dehydrogenase (Flavoprotein)-like protein</fullName>
    </recommendedName>
</protein>
<dbReference type="PaxDb" id="589924-Ferp_0265"/>
<dbReference type="PANTHER" id="PTHR42685:SF21">
    <property type="entry name" value="DEHYDROGENASE (FLAVOPROTEIN)-LIKE PROTEIN"/>
    <property type="match status" value="1"/>
</dbReference>
<dbReference type="KEGG" id="fpl:Ferp_0265"/>
<reference evidence="1 2" key="2">
    <citation type="journal article" date="2011" name="Stand. Genomic Sci.">
        <title>Complete genome sequence of Ferroglobus placidus AEDII12DO.</title>
        <authorList>
            <person name="Anderson I."/>
            <person name="Risso C."/>
            <person name="Holmes D."/>
            <person name="Lucas S."/>
            <person name="Copeland A."/>
            <person name="Lapidus A."/>
            <person name="Cheng J.F."/>
            <person name="Bruce D."/>
            <person name="Goodwin L."/>
            <person name="Pitluck S."/>
            <person name="Saunders E."/>
            <person name="Brettin T."/>
            <person name="Detter J.C."/>
            <person name="Han C."/>
            <person name="Tapia R."/>
            <person name="Larimer F."/>
            <person name="Land M."/>
            <person name="Hauser L."/>
            <person name="Woyke T."/>
            <person name="Lovley D."/>
            <person name="Kyrpides N."/>
            <person name="Ivanova N."/>
        </authorList>
    </citation>
    <scope>NUCLEOTIDE SEQUENCE [LARGE SCALE GENOMIC DNA]</scope>
    <source>
        <strain evidence="2">DSM 10642 / AEDII12DO</strain>
    </source>
</reference>
<organism evidence="1 2">
    <name type="scientific">Ferroglobus placidus (strain DSM 10642 / AEDII12DO)</name>
    <dbReference type="NCBI Taxonomy" id="589924"/>
    <lineage>
        <taxon>Archaea</taxon>
        <taxon>Methanobacteriati</taxon>
        <taxon>Methanobacteriota</taxon>
        <taxon>Archaeoglobi</taxon>
        <taxon>Archaeoglobales</taxon>
        <taxon>Archaeoglobaceae</taxon>
        <taxon>Ferroglobus</taxon>
    </lineage>
</organism>
<dbReference type="GeneID" id="8777762"/>
<evidence type="ECO:0008006" key="3">
    <source>
        <dbReference type="Google" id="ProtNLM"/>
    </source>
</evidence>
<reference evidence="2" key="1">
    <citation type="submission" date="2010-02" db="EMBL/GenBank/DDBJ databases">
        <title>Complete sequence of Ferroglobus placidus DSM 10642.</title>
        <authorList>
            <consortium name="US DOE Joint Genome Institute"/>
            <person name="Lucas S."/>
            <person name="Copeland A."/>
            <person name="Lapidus A."/>
            <person name="Cheng J.-F."/>
            <person name="Bruce D."/>
            <person name="Goodwin L."/>
            <person name="Pitluck S."/>
            <person name="Saunders E."/>
            <person name="Brettin T."/>
            <person name="Detter J.C."/>
            <person name="Han C."/>
            <person name="Tapia R."/>
            <person name="Larimer F."/>
            <person name="Land M."/>
            <person name="Hauser L."/>
            <person name="Kyrpides N."/>
            <person name="Ivanova N."/>
            <person name="Holmes D."/>
            <person name="Lovley D."/>
            <person name="Kyrpides N."/>
            <person name="Anderson I.J."/>
            <person name="Woyke T."/>
        </authorList>
    </citation>
    <scope>NUCLEOTIDE SEQUENCE [LARGE SCALE GENOMIC DNA]</scope>
    <source>
        <strain evidence="2">DSM 10642 / AEDII12DO</strain>
    </source>
</reference>
<name>D3S1Y9_FERPA</name>
<keyword evidence="2" id="KW-1185">Reference proteome</keyword>
<dbReference type="Gene3D" id="3.50.50.60">
    <property type="entry name" value="FAD/NAD(P)-binding domain"/>
    <property type="match status" value="1"/>
</dbReference>
<dbReference type="PANTHER" id="PTHR42685">
    <property type="entry name" value="GERANYLGERANYL DIPHOSPHATE REDUCTASE"/>
    <property type="match status" value="1"/>
</dbReference>
<dbReference type="eggNOG" id="arCOG00570">
    <property type="taxonomic scope" value="Archaea"/>
</dbReference>
<evidence type="ECO:0000313" key="2">
    <source>
        <dbReference type="Proteomes" id="UP000002613"/>
    </source>
</evidence>
<sequence>MKIQIHGAGMAGSYLYFLLRDEFEVGIDDVRNKPDCRCAWGISYKEAKELYKKIGVNLDDYVLSKPKYAIANGIRLKNKYVVIFDRSKLLSDLWKEMEFKKVDADIEVDATGYKRAYLPKIENDRVYPTVQRIEVHEMEENIYTYSSQFGYAWAFPLGDDRWHIGAGEKSLERAKALIEKLRRAYGFEEKEASCSCTSGVRLLPPSKCRPFVKCTCIGVGEAIGCVSGFGEGNAPALKSAEILKDCLVEENFNDYERRILKEFKWIEVEHKFVDAVQQNKMIKALFYMLRVMSIERKRSLSYSPKDILSIIKLSFNPDAQSF</sequence>
<dbReference type="AlphaFoldDB" id="D3S1Y9"/>